<dbReference type="EMBL" id="FTOD01000004">
    <property type="protein sequence ID" value="SIS71562.1"/>
    <property type="molecule type" value="Genomic_DNA"/>
</dbReference>
<dbReference type="CDD" id="cd16380">
    <property type="entry name" value="YitT_C"/>
    <property type="match status" value="1"/>
</dbReference>
<dbReference type="Proteomes" id="UP000186795">
    <property type="component" value="Unassembled WGS sequence"/>
</dbReference>
<evidence type="ECO:0000313" key="9">
    <source>
        <dbReference type="Proteomes" id="UP000186795"/>
    </source>
</evidence>
<keyword evidence="2" id="KW-1003">Cell membrane</keyword>
<dbReference type="InterPro" id="IPR049874">
    <property type="entry name" value="ROK_cs"/>
</dbReference>
<evidence type="ECO:0000256" key="2">
    <source>
        <dbReference type="ARBA" id="ARBA00022475"/>
    </source>
</evidence>
<evidence type="ECO:0000313" key="8">
    <source>
        <dbReference type="EMBL" id="SIS71562.1"/>
    </source>
</evidence>
<dbReference type="PANTHER" id="PTHR33545:SF4">
    <property type="entry name" value="UPF0750 MEMBRANE PROTEIN YXKD"/>
    <property type="match status" value="1"/>
</dbReference>
<keyword evidence="5 6" id="KW-0472">Membrane</keyword>
<evidence type="ECO:0000256" key="1">
    <source>
        <dbReference type="ARBA" id="ARBA00004651"/>
    </source>
</evidence>
<keyword evidence="3 6" id="KW-0812">Transmembrane</keyword>
<dbReference type="Gene3D" id="3.30.70.120">
    <property type="match status" value="1"/>
</dbReference>
<dbReference type="PROSITE" id="PS01125">
    <property type="entry name" value="ROK"/>
    <property type="match status" value="1"/>
</dbReference>
<evidence type="ECO:0000256" key="3">
    <source>
        <dbReference type="ARBA" id="ARBA00022692"/>
    </source>
</evidence>
<dbReference type="PIRSF" id="PIRSF006483">
    <property type="entry name" value="Membrane_protein_YitT"/>
    <property type="match status" value="1"/>
</dbReference>
<keyword evidence="9" id="KW-1185">Reference proteome</keyword>
<keyword evidence="4 6" id="KW-1133">Transmembrane helix</keyword>
<evidence type="ECO:0000256" key="4">
    <source>
        <dbReference type="ARBA" id="ARBA00022989"/>
    </source>
</evidence>
<dbReference type="Pfam" id="PF10035">
    <property type="entry name" value="DUF2179"/>
    <property type="match status" value="1"/>
</dbReference>
<feature type="transmembrane region" description="Helical" evidence="6">
    <location>
        <begin position="50"/>
        <end position="70"/>
    </location>
</feature>
<dbReference type="Pfam" id="PF02588">
    <property type="entry name" value="YitT_membrane"/>
    <property type="match status" value="1"/>
</dbReference>
<accession>A0A1N7LCF7</accession>
<dbReference type="GO" id="GO:0005886">
    <property type="term" value="C:plasma membrane"/>
    <property type="evidence" value="ECO:0007669"/>
    <property type="project" value="UniProtKB-SubCell"/>
</dbReference>
<dbReference type="InterPro" id="IPR003740">
    <property type="entry name" value="YitT"/>
</dbReference>
<reference evidence="9" key="1">
    <citation type="submission" date="2017-01" db="EMBL/GenBank/DDBJ databases">
        <authorList>
            <person name="Varghese N."/>
            <person name="Submissions S."/>
        </authorList>
    </citation>
    <scope>NUCLEOTIDE SEQUENCE [LARGE SCALE GENOMIC DNA]</scope>
    <source>
        <strain evidence="9">DSM 45196</strain>
    </source>
</reference>
<feature type="transmembrane region" description="Helical" evidence="6">
    <location>
        <begin position="12"/>
        <end position="30"/>
    </location>
</feature>
<dbReference type="AlphaFoldDB" id="A0A1N7LCF7"/>
<organism evidence="8 9">
    <name type="scientific">Kroppenstedtia eburnea</name>
    <dbReference type="NCBI Taxonomy" id="714067"/>
    <lineage>
        <taxon>Bacteria</taxon>
        <taxon>Bacillati</taxon>
        <taxon>Bacillota</taxon>
        <taxon>Bacilli</taxon>
        <taxon>Bacillales</taxon>
        <taxon>Thermoactinomycetaceae</taxon>
        <taxon>Kroppenstedtia</taxon>
    </lineage>
</organism>
<evidence type="ECO:0000259" key="7">
    <source>
        <dbReference type="Pfam" id="PF10035"/>
    </source>
</evidence>
<dbReference type="InterPro" id="IPR019264">
    <property type="entry name" value="DUF2179"/>
</dbReference>
<comment type="subcellular location">
    <subcellularLocation>
        <location evidence="1">Cell membrane</location>
        <topology evidence="1">Multi-pass membrane protein</topology>
    </subcellularLocation>
</comment>
<sequence>MTFSKNILKEMILILAGSFIFALGINYFAIPNKLAEGGIAGITIITYYLFEWSPGLVNLALNIPLFFLGFKVLDRRTMIYTIIGTITSSFFLTVTESWGAPIPGDPLLASLYTGVFVGVGLGLVFRSGGTTGGASILARLGHKYLGWSIGRSILAFDLLVLMGAYFVIGREKVMYTLVAVFIGARLVDLVIEGMDARKAVTIISNSAVAISDKITHEMERGVTLLKGRGGYTGTDKEVLYIVINRQELPRLKQLVHQLDPSSFLVVHDVRDVLGEGFTFERTDS</sequence>
<name>A0A1N7LCF7_9BACL</name>
<dbReference type="PANTHER" id="PTHR33545">
    <property type="entry name" value="UPF0750 MEMBRANE PROTEIN YITT-RELATED"/>
    <property type="match status" value="1"/>
</dbReference>
<feature type="transmembrane region" description="Helical" evidence="6">
    <location>
        <begin position="145"/>
        <end position="167"/>
    </location>
</feature>
<gene>
    <name evidence="8" type="ORF">SAMN05421790_10492</name>
</gene>
<evidence type="ECO:0000256" key="5">
    <source>
        <dbReference type="ARBA" id="ARBA00023136"/>
    </source>
</evidence>
<protein>
    <submittedName>
        <fullName evidence="8">Uncharacterized membrane-anchored protein YitT, contains DUF161 and DUF2179 domains</fullName>
    </submittedName>
</protein>
<evidence type="ECO:0000256" key="6">
    <source>
        <dbReference type="SAM" id="Phobius"/>
    </source>
</evidence>
<proteinExistence type="predicted"/>
<feature type="domain" description="DUF2179" evidence="7">
    <location>
        <begin position="220"/>
        <end position="274"/>
    </location>
</feature>
<feature type="transmembrane region" description="Helical" evidence="6">
    <location>
        <begin position="77"/>
        <end position="95"/>
    </location>
</feature>
<dbReference type="InterPro" id="IPR051461">
    <property type="entry name" value="UPF0750_membrane"/>
</dbReference>
<dbReference type="InterPro" id="IPR015867">
    <property type="entry name" value="N-reg_PII/ATP_PRibTrfase_C"/>
</dbReference>